<dbReference type="OrthoDB" id="7981249at2"/>
<reference evidence="1 2" key="1">
    <citation type="submission" date="2018-04" db="EMBL/GenBank/DDBJ databases">
        <title>Genomic Encyclopedia of Type Strains, Phase IV (KMG-IV): sequencing the most valuable type-strain genomes for metagenomic binning, comparative biology and taxonomic classification.</title>
        <authorList>
            <person name="Goeker M."/>
        </authorList>
    </citation>
    <scope>NUCLEOTIDE SEQUENCE [LARGE SCALE GENOMIC DNA]</scope>
    <source>
        <strain evidence="1 2">DSM 104150</strain>
    </source>
</reference>
<dbReference type="InterPro" id="IPR027417">
    <property type="entry name" value="P-loop_NTPase"/>
</dbReference>
<protein>
    <submittedName>
        <fullName evidence="1">Sulfotransferase family protein</fullName>
    </submittedName>
</protein>
<dbReference type="GO" id="GO:0016740">
    <property type="term" value="F:transferase activity"/>
    <property type="evidence" value="ECO:0007669"/>
    <property type="project" value="UniProtKB-KW"/>
</dbReference>
<proteinExistence type="predicted"/>
<comment type="caution">
    <text evidence="1">The sequence shown here is derived from an EMBL/GenBank/DDBJ whole genome shotgun (WGS) entry which is preliminary data.</text>
</comment>
<keyword evidence="1" id="KW-0808">Transferase</keyword>
<sequence length="226" mass="26523">MRAYDRAEPLIAIHVPKAGGITARAVFERWFGDGFLRHYYDEREGCLPERHDLRALHSVSRPVVVYGHFNRARSFGVQDYYPDVRQFVTILRDPFEMAVSRYFYVRKAGGSWRDQGRVPLQPLQDYLRTFSSPMLNHFPRVVTLENYRNVIEEDFIEVGLTEHLDESLARIALALGKPYNQHSKLEYLNATPRDQVVPDGLREEFIARHPLEFAVYDYARQRFMGR</sequence>
<dbReference type="EMBL" id="QICN01000003">
    <property type="protein sequence ID" value="PXV69764.1"/>
    <property type="molecule type" value="Genomic_DNA"/>
</dbReference>
<accession>A0A318EDQ2</accession>
<dbReference type="AlphaFoldDB" id="A0A318EDQ2"/>
<gene>
    <name evidence="1" type="ORF">C8D93_103340</name>
</gene>
<keyword evidence="2" id="KW-1185">Reference proteome</keyword>
<name>A0A318EDQ2_9GAMM</name>
<dbReference type="RefSeq" id="WP_110264677.1">
    <property type="nucleotide sequence ID" value="NZ_CAKZQT010000029.1"/>
</dbReference>
<evidence type="ECO:0000313" key="2">
    <source>
        <dbReference type="Proteomes" id="UP000248330"/>
    </source>
</evidence>
<organism evidence="1 2">
    <name type="scientific">Sinimarinibacterium flocculans</name>
    <dbReference type="NCBI Taxonomy" id="985250"/>
    <lineage>
        <taxon>Bacteria</taxon>
        <taxon>Pseudomonadati</taxon>
        <taxon>Pseudomonadota</taxon>
        <taxon>Gammaproteobacteria</taxon>
        <taxon>Nevskiales</taxon>
        <taxon>Nevskiaceae</taxon>
        <taxon>Sinimarinibacterium</taxon>
    </lineage>
</organism>
<dbReference type="Gene3D" id="3.40.50.300">
    <property type="entry name" value="P-loop containing nucleotide triphosphate hydrolases"/>
    <property type="match status" value="1"/>
</dbReference>
<dbReference type="Proteomes" id="UP000248330">
    <property type="component" value="Unassembled WGS sequence"/>
</dbReference>
<evidence type="ECO:0000313" key="1">
    <source>
        <dbReference type="EMBL" id="PXV69764.1"/>
    </source>
</evidence>
<dbReference type="SUPFAM" id="SSF52540">
    <property type="entry name" value="P-loop containing nucleoside triphosphate hydrolases"/>
    <property type="match status" value="1"/>
</dbReference>